<evidence type="ECO:0000259" key="9">
    <source>
        <dbReference type="Pfam" id="PF02687"/>
    </source>
</evidence>
<feature type="transmembrane region" description="Helical" evidence="8">
    <location>
        <begin position="270"/>
        <end position="296"/>
    </location>
</feature>
<dbReference type="GO" id="GO:0044874">
    <property type="term" value="P:lipoprotein localization to outer membrane"/>
    <property type="evidence" value="ECO:0007669"/>
    <property type="project" value="TreeGrafter"/>
</dbReference>
<feature type="transmembrane region" description="Helical" evidence="8">
    <location>
        <begin position="20"/>
        <end position="46"/>
    </location>
</feature>
<feature type="domain" description="ABC3 transporter permease C-terminal" evidence="9">
    <location>
        <begin position="274"/>
        <end position="398"/>
    </location>
</feature>
<comment type="caution">
    <text evidence="11">The sequence shown here is derived from an EMBL/GenBank/DDBJ whole genome shotgun (WGS) entry which is preliminary data.</text>
</comment>
<evidence type="ECO:0000256" key="4">
    <source>
        <dbReference type="ARBA" id="ARBA00022475"/>
    </source>
</evidence>
<keyword evidence="7 8" id="KW-0472">Membrane</keyword>
<keyword evidence="11" id="KW-0449">Lipoprotein</keyword>
<dbReference type="EMBL" id="QUAH01000013">
    <property type="protein sequence ID" value="RFT15063.1"/>
    <property type="molecule type" value="Genomic_DNA"/>
</dbReference>
<dbReference type="PANTHER" id="PTHR30489:SF0">
    <property type="entry name" value="LIPOPROTEIN-RELEASING SYSTEM TRANSMEMBRANE PROTEIN LOLE"/>
    <property type="match status" value="1"/>
</dbReference>
<dbReference type="InterPro" id="IPR003838">
    <property type="entry name" value="ABC3_permease_C"/>
</dbReference>
<dbReference type="InterPro" id="IPR025857">
    <property type="entry name" value="MacB_PCD"/>
</dbReference>
<protein>
    <submittedName>
        <fullName evidence="11">Lipoprotein releasing system transmembrane protein LolE</fullName>
    </submittedName>
</protein>
<evidence type="ECO:0000256" key="5">
    <source>
        <dbReference type="ARBA" id="ARBA00022692"/>
    </source>
</evidence>
<dbReference type="GO" id="GO:0042953">
    <property type="term" value="P:lipoprotein transport"/>
    <property type="evidence" value="ECO:0007669"/>
    <property type="project" value="InterPro"/>
</dbReference>
<dbReference type="AlphaFoldDB" id="A0A3E2BJZ6"/>
<gene>
    <name evidence="11" type="ORF">OP8BY_0694</name>
</gene>
<dbReference type="InterPro" id="IPR051447">
    <property type="entry name" value="Lipoprotein-release_system"/>
</dbReference>
<reference evidence="11 12" key="1">
    <citation type="submission" date="2018-08" db="EMBL/GenBank/DDBJ databases">
        <title>Genome analysis of the thermophilic bacterium of the candidate phylum Aminicenantes from deep subsurface aquifer revealed its physiology and ecological role.</title>
        <authorList>
            <person name="Kadnikov V.V."/>
            <person name="Mardanov A.V."/>
            <person name="Beletsky A.V."/>
            <person name="Karnachuk O.V."/>
            <person name="Ravin N.V."/>
        </authorList>
    </citation>
    <scope>NUCLEOTIDE SEQUENCE [LARGE SCALE GENOMIC DNA]</scope>
    <source>
        <strain evidence="11">BY38</strain>
    </source>
</reference>
<evidence type="ECO:0000256" key="3">
    <source>
        <dbReference type="ARBA" id="ARBA00022448"/>
    </source>
</evidence>
<evidence type="ECO:0000256" key="7">
    <source>
        <dbReference type="ARBA" id="ARBA00023136"/>
    </source>
</evidence>
<sequence length="405" mass="44295">MSFELFLARRYLTARRKQAFISVITSVSILGVTIGVMALVIALALITGFQEDVQDKILGATSHLMISDLSGQGLKDYQALAEEIRKISEVESVTPVIYNTVLIMGPARNSGALLKGLNFEEETKVSGWLNRLMAGQLPGAGSEEEIILGKDLAAALGVGPGDRVSVLIPSGRLTPVGVLPRTRTFRVSGLFDSGLYEFDSSTALISLALAQKLYNLPERVSYLQVRIKDIFQAERVAEKIYRLTSSGIYVTTWMELNRSLFSALKLEKTLLFLTIALIVVVAALNIIASLVLMVMEKTRDIGVLMAMGATATSIRKIFFLQGAIIGVVGTGLGLVLGLVWCWLANVFKLIRVPVDIYQISYVPFHPKPLDLALIVLVTLAITFFSTIFPSRRAARIDPVQALKYE</sequence>
<dbReference type="NCBIfam" id="TIGR02212">
    <property type="entry name" value="lolCE"/>
    <property type="match status" value="1"/>
</dbReference>
<keyword evidence="4" id="KW-1003">Cell membrane</keyword>
<dbReference type="Pfam" id="PF12704">
    <property type="entry name" value="MacB_PCD"/>
    <property type="match status" value="1"/>
</dbReference>
<dbReference type="InterPro" id="IPR011925">
    <property type="entry name" value="LolCE_TM"/>
</dbReference>
<dbReference type="GO" id="GO:0098797">
    <property type="term" value="C:plasma membrane protein complex"/>
    <property type="evidence" value="ECO:0007669"/>
    <property type="project" value="TreeGrafter"/>
</dbReference>
<keyword evidence="5 8" id="KW-0812">Transmembrane</keyword>
<organism evidence="11 12">
    <name type="scientific">Candidatus Saccharicenans subterraneus</name>
    <dbReference type="NCBI Taxonomy" id="2508984"/>
    <lineage>
        <taxon>Bacteria</taxon>
        <taxon>Candidatus Aminicenantota</taxon>
        <taxon>Candidatus Aminicenantia</taxon>
        <taxon>Candidatus Aminicenantales</taxon>
        <taxon>Candidatus Saccharicenantaceae</taxon>
        <taxon>Candidatus Saccharicenans</taxon>
    </lineage>
</organism>
<feature type="transmembrane region" description="Helical" evidence="8">
    <location>
        <begin position="371"/>
        <end position="388"/>
    </location>
</feature>
<dbReference type="PANTHER" id="PTHR30489">
    <property type="entry name" value="LIPOPROTEIN-RELEASING SYSTEM TRANSMEMBRANE PROTEIN LOLE"/>
    <property type="match status" value="1"/>
</dbReference>
<accession>A0A3E2BJZ6</accession>
<feature type="transmembrane region" description="Helical" evidence="8">
    <location>
        <begin position="317"/>
        <end position="340"/>
    </location>
</feature>
<keyword evidence="6 8" id="KW-1133">Transmembrane helix</keyword>
<evidence type="ECO:0000256" key="1">
    <source>
        <dbReference type="ARBA" id="ARBA00004651"/>
    </source>
</evidence>
<comment type="subcellular location">
    <subcellularLocation>
        <location evidence="1">Cell membrane</location>
        <topology evidence="1">Multi-pass membrane protein</topology>
    </subcellularLocation>
</comment>
<name>A0A3E2BJZ6_9BACT</name>
<dbReference type="Proteomes" id="UP000257323">
    <property type="component" value="Unassembled WGS sequence"/>
</dbReference>
<evidence type="ECO:0000256" key="8">
    <source>
        <dbReference type="SAM" id="Phobius"/>
    </source>
</evidence>
<evidence type="ECO:0000259" key="10">
    <source>
        <dbReference type="Pfam" id="PF12704"/>
    </source>
</evidence>
<keyword evidence="3" id="KW-0813">Transport</keyword>
<evidence type="ECO:0000313" key="11">
    <source>
        <dbReference type="EMBL" id="RFT15063.1"/>
    </source>
</evidence>
<dbReference type="Pfam" id="PF02687">
    <property type="entry name" value="FtsX"/>
    <property type="match status" value="1"/>
</dbReference>
<evidence type="ECO:0000256" key="2">
    <source>
        <dbReference type="ARBA" id="ARBA00005236"/>
    </source>
</evidence>
<comment type="similarity">
    <text evidence="2">Belongs to the ABC-4 integral membrane protein family. LolC/E subfamily.</text>
</comment>
<evidence type="ECO:0000313" key="12">
    <source>
        <dbReference type="Proteomes" id="UP000257323"/>
    </source>
</evidence>
<proteinExistence type="inferred from homology"/>
<evidence type="ECO:0000256" key="6">
    <source>
        <dbReference type="ARBA" id="ARBA00022989"/>
    </source>
</evidence>
<feature type="domain" description="MacB-like periplasmic core" evidence="10">
    <location>
        <begin position="25"/>
        <end position="240"/>
    </location>
</feature>